<proteinExistence type="predicted"/>
<feature type="repeat" description="ANK" evidence="3">
    <location>
        <begin position="91"/>
        <end position="123"/>
    </location>
</feature>
<sequence length="206" mass="22840">MVDELLYRGQLGMAAKVQSVYCSSIMPTLTSETTIKEHRSLGPLLAHTPASHPYACYWSIVQISTPQCMTMVQISLACCSRGAHLQSSDYNGVTPLIHAASRRHVNVVDFLLEKGACLESSDRWEWTALTAAAYWGWEGVVRLLLEKGANCNLRDNEGKTPLAFIRYRLAAGDFQPGIFQFGESLINEKENLLSVGRLLERHGAIL</sequence>
<dbReference type="PRINTS" id="PR01415">
    <property type="entry name" value="ANKYRIN"/>
</dbReference>
<dbReference type="PROSITE" id="PS50088">
    <property type="entry name" value="ANK_REPEAT"/>
    <property type="match status" value="2"/>
</dbReference>
<evidence type="ECO:0000313" key="5">
    <source>
        <dbReference type="Proteomes" id="UP000018144"/>
    </source>
</evidence>
<name>U4LMY8_PYROM</name>
<dbReference type="InterPro" id="IPR002110">
    <property type="entry name" value="Ankyrin_rpt"/>
</dbReference>
<dbReference type="PANTHER" id="PTHR24171">
    <property type="entry name" value="ANKYRIN REPEAT DOMAIN-CONTAINING PROTEIN 39-RELATED"/>
    <property type="match status" value="1"/>
</dbReference>
<dbReference type="SMART" id="SM00248">
    <property type="entry name" value="ANK"/>
    <property type="match status" value="2"/>
</dbReference>
<dbReference type="PANTHER" id="PTHR24171:SF9">
    <property type="entry name" value="ANKYRIN REPEAT DOMAIN-CONTAINING PROTEIN 39"/>
    <property type="match status" value="1"/>
</dbReference>
<dbReference type="OrthoDB" id="426293at2759"/>
<organism evidence="4 5">
    <name type="scientific">Pyronema omphalodes (strain CBS 100304)</name>
    <name type="common">Pyronema confluens</name>
    <dbReference type="NCBI Taxonomy" id="1076935"/>
    <lineage>
        <taxon>Eukaryota</taxon>
        <taxon>Fungi</taxon>
        <taxon>Dikarya</taxon>
        <taxon>Ascomycota</taxon>
        <taxon>Pezizomycotina</taxon>
        <taxon>Pezizomycetes</taxon>
        <taxon>Pezizales</taxon>
        <taxon>Pyronemataceae</taxon>
        <taxon>Pyronema</taxon>
    </lineage>
</organism>
<evidence type="ECO:0000256" key="2">
    <source>
        <dbReference type="ARBA" id="ARBA00023043"/>
    </source>
</evidence>
<protein>
    <submittedName>
        <fullName evidence="4">Similar to Protein TANC1 acc. no. Q6F6B3</fullName>
    </submittedName>
</protein>
<evidence type="ECO:0000256" key="3">
    <source>
        <dbReference type="PROSITE-ProRule" id="PRU00023"/>
    </source>
</evidence>
<feature type="repeat" description="ANK" evidence="3">
    <location>
        <begin position="127"/>
        <end position="156"/>
    </location>
</feature>
<accession>U4LMY8</accession>
<dbReference type="Gene3D" id="1.25.40.20">
    <property type="entry name" value="Ankyrin repeat-containing domain"/>
    <property type="match status" value="1"/>
</dbReference>
<dbReference type="EMBL" id="HF935466">
    <property type="protein sequence ID" value="CCX30705.1"/>
    <property type="molecule type" value="Genomic_DNA"/>
</dbReference>
<gene>
    <name evidence="4" type="ORF">PCON_09072</name>
</gene>
<keyword evidence="2 3" id="KW-0040">ANK repeat</keyword>
<reference evidence="4 5" key="1">
    <citation type="journal article" date="2013" name="PLoS Genet.">
        <title>The genome and development-dependent transcriptomes of Pyronema confluens: a window into fungal evolution.</title>
        <authorList>
            <person name="Traeger S."/>
            <person name="Altegoer F."/>
            <person name="Freitag M."/>
            <person name="Gabaldon T."/>
            <person name="Kempken F."/>
            <person name="Kumar A."/>
            <person name="Marcet-Houben M."/>
            <person name="Poggeler S."/>
            <person name="Stajich J.E."/>
            <person name="Nowrousian M."/>
        </authorList>
    </citation>
    <scope>NUCLEOTIDE SEQUENCE [LARGE SCALE GENOMIC DNA]</scope>
    <source>
        <strain evidence="5">CBS 100304</strain>
        <tissue evidence="4">Vegetative mycelium</tissue>
    </source>
</reference>
<dbReference type="SUPFAM" id="SSF48403">
    <property type="entry name" value="Ankyrin repeat"/>
    <property type="match status" value="1"/>
</dbReference>
<evidence type="ECO:0000256" key="1">
    <source>
        <dbReference type="ARBA" id="ARBA00022737"/>
    </source>
</evidence>
<dbReference type="eggNOG" id="KOG4177">
    <property type="taxonomic scope" value="Eukaryota"/>
</dbReference>
<dbReference type="Pfam" id="PF12796">
    <property type="entry name" value="Ank_2"/>
    <property type="match status" value="1"/>
</dbReference>
<keyword evidence="5" id="KW-1185">Reference proteome</keyword>
<dbReference type="Proteomes" id="UP000018144">
    <property type="component" value="Unassembled WGS sequence"/>
</dbReference>
<evidence type="ECO:0000313" key="4">
    <source>
        <dbReference type="EMBL" id="CCX30705.1"/>
    </source>
</evidence>
<dbReference type="STRING" id="1076935.U4LMY8"/>
<dbReference type="PROSITE" id="PS50297">
    <property type="entry name" value="ANK_REP_REGION"/>
    <property type="match status" value="1"/>
</dbReference>
<keyword evidence="1" id="KW-0677">Repeat</keyword>
<dbReference type="AlphaFoldDB" id="U4LMY8"/>
<dbReference type="InterPro" id="IPR036770">
    <property type="entry name" value="Ankyrin_rpt-contain_sf"/>
</dbReference>